<feature type="domain" description="Uncharacterised" evidence="3">
    <location>
        <begin position="105"/>
        <end position="306"/>
    </location>
</feature>
<dbReference type="Pfam" id="PF07511">
    <property type="entry name" value="DUF1525"/>
    <property type="match status" value="1"/>
</dbReference>
<dbReference type="RefSeq" id="WP_051875914.1">
    <property type="nucleotide sequence ID" value="NZ_CAWLXS010000113.1"/>
</dbReference>
<comment type="caution">
    <text evidence="4">The sequence shown here is derived from an EMBL/GenBank/DDBJ whole genome shotgun (WGS) entry which is preliminary data.</text>
</comment>
<keyword evidence="2" id="KW-0732">Signal</keyword>
<proteinExistence type="predicted"/>
<name>A0A077PDF1_XENBV</name>
<dbReference type="NCBIfam" id="TIGR03757">
    <property type="entry name" value="conj_TIGR03757"/>
    <property type="match status" value="1"/>
</dbReference>
<dbReference type="Proteomes" id="UP000028493">
    <property type="component" value="Unassembled WGS sequence"/>
</dbReference>
<dbReference type="InterPro" id="IPR011119">
    <property type="entry name" value="Unchr_helicase_relaxase_TraI"/>
</dbReference>
<protein>
    <recommendedName>
        <fullName evidence="3">Uncharacterized domain-containing protein</fullName>
    </recommendedName>
</protein>
<accession>A0A077PDF1</accession>
<feature type="region of interest" description="Disordered" evidence="1">
    <location>
        <begin position="324"/>
        <end position="352"/>
    </location>
</feature>
<dbReference type="EMBL" id="CBSZ010000019">
    <property type="protein sequence ID" value="CDH22435.1"/>
    <property type="molecule type" value="Genomic_DNA"/>
</dbReference>
<evidence type="ECO:0000259" key="3">
    <source>
        <dbReference type="Pfam" id="PF07514"/>
    </source>
</evidence>
<dbReference type="HOGENOM" id="CLU_056551_0_0_6"/>
<dbReference type="Pfam" id="PF07514">
    <property type="entry name" value="TraI_2"/>
    <property type="match status" value="1"/>
</dbReference>
<dbReference type="InterPro" id="IPR011090">
    <property type="entry name" value="Integr_conj_element_PFL4709"/>
</dbReference>
<dbReference type="AlphaFoldDB" id="A0A077PDF1"/>
<feature type="region of interest" description="Disordered" evidence="1">
    <location>
        <begin position="369"/>
        <end position="406"/>
    </location>
</feature>
<gene>
    <name evidence="4" type="ORF">XBKB1_1150027</name>
</gene>
<reference evidence="4" key="1">
    <citation type="submission" date="2013-07" db="EMBL/GenBank/DDBJ databases">
        <title>Sub-species coevolution in mutualistic symbiosis.</title>
        <authorList>
            <person name="Murfin K."/>
            <person name="Klassen J."/>
            <person name="Lee M."/>
            <person name="Forst S."/>
            <person name="Stock P."/>
            <person name="Goodrich-Blair H."/>
        </authorList>
    </citation>
    <scope>NUCLEOTIDE SEQUENCE [LARGE SCALE GENOMIC DNA]</scope>
    <source>
        <strain evidence="4">Kraussei Becker Underwood</strain>
    </source>
</reference>
<dbReference type="InterPro" id="IPR022391">
    <property type="entry name" value="ICE_relaxase_PFGI-1"/>
</dbReference>
<evidence type="ECO:0000256" key="1">
    <source>
        <dbReference type="SAM" id="MobiDB-lite"/>
    </source>
</evidence>
<feature type="compositionally biased region" description="Polar residues" evidence="1">
    <location>
        <begin position="397"/>
        <end position="406"/>
    </location>
</feature>
<feature type="chain" id="PRO_5001722453" description="Uncharacterized domain-containing protein" evidence="2">
    <location>
        <begin position="21"/>
        <end position="406"/>
    </location>
</feature>
<dbReference type="NCBIfam" id="TIGR03760">
    <property type="entry name" value="ICE_TraI_Pfluor"/>
    <property type="match status" value="1"/>
</dbReference>
<dbReference type="Gene3D" id="1.10.3210.40">
    <property type="match status" value="1"/>
</dbReference>
<evidence type="ECO:0000313" key="4">
    <source>
        <dbReference type="EMBL" id="CDH22435.1"/>
    </source>
</evidence>
<feature type="compositionally biased region" description="Low complexity" evidence="1">
    <location>
        <begin position="340"/>
        <end position="352"/>
    </location>
</feature>
<feature type="signal peptide" evidence="2">
    <location>
        <begin position="1"/>
        <end position="20"/>
    </location>
</feature>
<organism evidence="4">
    <name type="scientific">Xenorhabdus bovienii str. kraussei Becker Underwood</name>
    <dbReference type="NCBI Taxonomy" id="1398204"/>
    <lineage>
        <taxon>Bacteria</taxon>
        <taxon>Pseudomonadati</taxon>
        <taxon>Pseudomonadota</taxon>
        <taxon>Gammaproteobacteria</taxon>
        <taxon>Enterobacterales</taxon>
        <taxon>Morganellaceae</taxon>
        <taxon>Xenorhabdus</taxon>
    </lineage>
</organism>
<evidence type="ECO:0000256" key="2">
    <source>
        <dbReference type="SAM" id="SignalP"/>
    </source>
</evidence>
<sequence>MRKRYVLFFLGWMVSLAVSAKTVVYTDSQNPPIYYSPDIEVVWLDAPEQQQKQVFAHLPADPQQAAIRVQAILQSPQWHEQEQHLTKAYGAIVHAWQSGVRKYFRPQSADALLATPLRRQCLQQLWQNSALPEGLYQRFYLAPVKQLLGSVQQVPATPAGDWSGTGGFADLTLQFITCAVRLAKGHMLPPGAAPETQAAQGVLWQAVVFWSALFYHLPLLRQLEGGLEDGHFWQPGLWTPDRRFRFRFRPSRPDLSVPLETLLAARLLPEDAMKWLFLVPDAWTCLALQLGGYLSSIPLIDALLQEAAGQVQSPLLKLEEASEVPDVAGVSPDPSPASPGSPLAMASVSESSGDSDTLTLLSLFQSGHESLHQGEAKSHHHGSKSANRSVSDKENVATKNNLNTLL</sequence>